<feature type="signal peptide" evidence="1">
    <location>
        <begin position="1"/>
        <end position="25"/>
    </location>
</feature>
<gene>
    <name evidence="3" type="ORF">B0F90DRAFT_1847647</name>
</gene>
<proteinExistence type="predicted"/>
<protein>
    <recommendedName>
        <fullName evidence="2">CUE domain-containing protein</fullName>
    </recommendedName>
</protein>
<evidence type="ECO:0000313" key="3">
    <source>
        <dbReference type="EMBL" id="KAI0300070.1"/>
    </source>
</evidence>
<feature type="chain" id="PRO_5041980677" description="CUE domain-containing protein" evidence="1">
    <location>
        <begin position="26"/>
        <end position="206"/>
    </location>
</feature>
<dbReference type="PROSITE" id="PS51140">
    <property type="entry name" value="CUE"/>
    <property type="match status" value="1"/>
</dbReference>
<dbReference type="CDD" id="cd14424">
    <property type="entry name" value="CUE_Cue1p_like"/>
    <property type="match status" value="1"/>
</dbReference>
<dbReference type="InterPro" id="IPR003892">
    <property type="entry name" value="CUE"/>
</dbReference>
<dbReference type="SMART" id="SM00546">
    <property type="entry name" value="CUE"/>
    <property type="match status" value="1"/>
</dbReference>
<dbReference type="Proteomes" id="UP001203297">
    <property type="component" value="Unassembled WGS sequence"/>
</dbReference>
<name>A0AAD4M2S8_9AGAM</name>
<dbReference type="AlphaFoldDB" id="A0AAD4M2S8"/>
<dbReference type="EMBL" id="WTXG01000019">
    <property type="protein sequence ID" value="KAI0300070.1"/>
    <property type="molecule type" value="Genomic_DNA"/>
</dbReference>
<feature type="domain" description="CUE" evidence="2">
    <location>
        <begin position="48"/>
        <end position="90"/>
    </location>
</feature>
<dbReference type="GO" id="GO:0043130">
    <property type="term" value="F:ubiquitin binding"/>
    <property type="evidence" value="ECO:0007669"/>
    <property type="project" value="InterPro"/>
</dbReference>
<accession>A0AAD4M2S8</accession>
<evidence type="ECO:0000313" key="4">
    <source>
        <dbReference type="Proteomes" id="UP001203297"/>
    </source>
</evidence>
<evidence type="ECO:0000256" key="1">
    <source>
        <dbReference type="SAM" id="SignalP"/>
    </source>
</evidence>
<dbReference type="Pfam" id="PF02845">
    <property type="entry name" value="CUE"/>
    <property type="match status" value="1"/>
</dbReference>
<dbReference type="Gene3D" id="1.10.8.10">
    <property type="entry name" value="DNA helicase RuvA subunit, C-terminal domain"/>
    <property type="match status" value="1"/>
</dbReference>
<reference evidence="3" key="1">
    <citation type="journal article" date="2022" name="New Phytol.">
        <title>Evolutionary transition to the ectomycorrhizal habit in the genomes of a hyperdiverse lineage of mushroom-forming fungi.</title>
        <authorList>
            <person name="Looney B."/>
            <person name="Miyauchi S."/>
            <person name="Morin E."/>
            <person name="Drula E."/>
            <person name="Courty P.E."/>
            <person name="Kohler A."/>
            <person name="Kuo A."/>
            <person name="LaButti K."/>
            <person name="Pangilinan J."/>
            <person name="Lipzen A."/>
            <person name="Riley R."/>
            <person name="Andreopoulos W."/>
            <person name="He G."/>
            <person name="Johnson J."/>
            <person name="Nolan M."/>
            <person name="Tritt A."/>
            <person name="Barry K.W."/>
            <person name="Grigoriev I.V."/>
            <person name="Nagy L.G."/>
            <person name="Hibbett D."/>
            <person name="Henrissat B."/>
            <person name="Matheny P.B."/>
            <person name="Labbe J."/>
            <person name="Martin F.M."/>
        </authorList>
    </citation>
    <scope>NUCLEOTIDE SEQUENCE</scope>
    <source>
        <strain evidence="3">BPL690</strain>
    </source>
</reference>
<organism evidence="3 4">
    <name type="scientific">Multifurca ochricompacta</name>
    <dbReference type="NCBI Taxonomy" id="376703"/>
    <lineage>
        <taxon>Eukaryota</taxon>
        <taxon>Fungi</taxon>
        <taxon>Dikarya</taxon>
        <taxon>Basidiomycota</taxon>
        <taxon>Agaricomycotina</taxon>
        <taxon>Agaricomycetes</taxon>
        <taxon>Russulales</taxon>
        <taxon>Russulaceae</taxon>
        <taxon>Multifurca</taxon>
    </lineage>
</organism>
<comment type="caution">
    <text evidence="3">The sequence shown here is derived from an EMBL/GenBank/DDBJ whole genome shotgun (WGS) entry which is preliminary data.</text>
</comment>
<evidence type="ECO:0000259" key="2">
    <source>
        <dbReference type="PROSITE" id="PS51140"/>
    </source>
</evidence>
<sequence length="206" mass="22882">MGEVVNVVVAFAVIIFIVRWATTSSGETTAVQAATRALRFRPKKVTPEMAWLVETMTGMFPDIPYANIHYDLLRTGSVELTTNKILERGFLEAPPEVYFTLYPRPAGADETPRPAGTSPVVRNTTITTQAQPKETLISRFGLESRLPVAEVLPPSEHEHHAGGRAVWEDTAEKREASLRERKARMILAARQRMLTAKRRPAESSTG</sequence>
<keyword evidence="4" id="KW-1185">Reference proteome</keyword>
<keyword evidence="1" id="KW-0732">Signal</keyword>